<evidence type="ECO:0000313" key="2">
    <source>
        <dbReference type="EMBL" id="SUS07472.1"/>
    </source>
</evidence>
<dbReference type="GO" id="GO:0009399">
    <property type="term" value="P:nitrogen fixation"/>
    <property type="evidence" value="ECO:0007669"/>
    <property type="project" value="InterPro"/>
</dbReference>
<accession>A0A380TG71</accession>
<proteinExistence type="predicted"/>
<name>A0A380TG71_9ZZZZ</name>
<feature type="region of interest" description="Disordered" evidence="1">
    <location>
        <begin position="73"/>
        <end position="96"/>
    </location>
</feature>
<organism evidence="2">
    <name type="scientific">metagenome</name>
    <dbReference type="NCBI Taxonomy" id="256318"/>
    <lineage>
        <taxon>unclassified sequences</taxon>
        <taxon>metagenomes</taxon>
    </lineage>
</organism>
<protein>
    <submittedName>
        <fullName evidence="2">Putative Nitrogenase-stabilizing/protective protein NifW</fullName>
    </submittedName>
</protein>
<reference evidence="2" key="1">
    <citation type="submission" date="2018-07" db="EMBL/GenBank/DDBJ databases">
        <authorList>
            <person name="Quirk P.G."/>
            <person name="Krulwich T.A."/>
        </authorList>
    </citation>
    <scope>NUCLEOTIDE SEQUENCE</scope>
</reference>
<gene>
    <name evidence="2" type="ORF">DF3PB_4420005</name>
</gene>
<evidence type="ECO:0000256" key="1">
    <source>
        <dbReference type="SAM" id="MobiDB-lite"/>
    </source>
</evidence>
<dbReference type="EMBL" id="UIDG01000382">
    <property type="protein sequence ID" value="SUS07472.1"/>
    <property type="molecule type" value="Genomic_DNA"/>
</dbReference>
<dbReference type="AlphaFoldDB" id="A0A380TG71"/>
<dbReference type="InterPro" id="IPR004893">
    <property type="entry name" value="NifW"/>
</dbReference>
<sequence>MTNLIEDLKQLETAEEFLNYFNIVYEQRVVDVYRLIILQGASGLIGEATTSERSDQALFERFRRRLQDAYSDCRDGTAGKRAKAPPPAVTPCETDADDAGTIFIPLEAVMGLRRPRQE</sequence>
<dbReference type="Pfam" id="PF03206">
    <property type="entry name" value="NifW"/>
    <property type="match status" value="1"/>
</dbReference>